<keyword evidence="2" id="KW-0349">Heme</keyword>
<evidence type="ECO:0000313" key="8">
    <source>
        <dbReference type="Proteomes" id="UP000594464"/>
    </source>
</evidence>
<evidence type="ECO:0000256" key="5">
    <source>
        <dbReference type="ARBA" id="ARBA00023004"/>
    </source>
</evidence>
<protein>
    <recommendedName>
        <fullName evidence="6">Cytochrome c-552/DMSO reductase-like haem-binding domain-containing protein</fullName>
    </recommendedName>
</protein>
<evidence type="ECO:0000256" key="2">
    <source>
        <dbReference type="ARBA" id="ARBA00022617"/>
    </source>
</evidence>
<feature type="domain" description="Cytochrome c-552/DMSO reductase-like haem-binding" evidence="6">
    <location>
        <begin position="192"/>
        <end position="250"/>
    </location>
</feature>
<feature type="domain" description="Cytochrome c-552/DMSO reductase-like haem-binding" evidence="6">
    <location>
        <begin position="68"/>
        <end position="158"/>
    </location>
</feature>
<evidence type="ECO:0000313" key="7">
    <source>
        <dbReference type="EMBL" id="QPJ66279.1"/>
    </source>
</evidence>
<dbReference type="GO" id="GO:0020037">
    <property type="term" value="F:heme binding"/>
    <property type="evidence" value="ECO:0007669"/>
    <property type="project" value="InterPro"/>
</dbReference>
<evidence type="ECO:0000259" key="6">
    <source>
        <dbReference type="Pfam" id="PF09459"/>
    </source>
</evidence>
<keyword evidence="4" id="KW-0249">Electron transport</keyword>
<gene>
    <name evidence="7" type="ORF">G3M78_13100</name>
</gene>
<proteinExistence type="predicted"/>
<dbReference type="EMBL" id="CP048620">
    <property type="protein sequence ID" value="QPJ66279.1"/>
    <property type="molecule type" value="Genomic_DNA"/>
</dbReference>
<name>A0A7T0C470_9BACT</name>
<reference evidence="8" key="1">
    <citation type="submission" date="2020-02" db="EMBL/GenBank/DDBJ databases">
        <title>Genomic and physiological characterization of two novel Nitrospinaceae genera.</title>
        <authorList>
            <person name="Mueller A.J."/>
            <person name="Jung M.-Y."/>
            <person name="Strachan C.R."/>
            <person name="Herbold C.W."/>
            <person name="Kirkegaard R.H."/>
            <person name="Daims H."/>
        </authorList>
    </citation>
    <scope>NUCLEOTIDE SEQUENCE [LARGE SCALE GENOMIC DNA]</scope>
</reference>
<evidence type="ECO:0000256" key="4">
    <source>
        <dbReference type="ARBA" id="ARBA00022982"/>
    </source>
</evidence>
<dbReference type="AlphaFoldDB" id="A0A7T0C470"/>
<accession>A0A7T0C470</accession>
<dbReference type="InterPro" id="IPR019020">
    <property type="entry name" value="Cyt-c552/DMSO_Rdtase_haem-bd"/>
</dbReference>
<dbReference type="Pfam" id="PF09459">
    <property type="entry name" value="EB_dh"/>
    <property type="match status" value="2"/>
</dbReference>
<dbReference type="GO" id="GO:0046872">
    <property type="term" value="F:metal ion binding"/>
    <property type="evidence" value="ECO:0007669"/>
    <property type="project" value="UniProtKB-KW"/>
</dbReference>
<sequence>MFTIISESRKLFAGLLVVFTLAGCGGNVESCLEEQTCGPVIEVPKSASALPLDPSDTFWTTDSRFTLVELGPQMITNPKWPDPSIKNVRIAAARDGEDIAICLEWDDPTRDRTFGISSLYIDMAALMFPLSLQGEFPAITMGEPGKMVNIWQWKDPQSPESVRSERAGHVKSKSEFPIVVEDLNAEGYSTLTEQDEQNVQGGSFWNDGKWRIVFKRRMDTGDDNDVQLTGSSLMAVAVWNGANRERNGQKGLVGWLLLKFV</sequence>
<keyword evidence="3" id="KW-0479">Metal-binding</keyword>
<dbReference type="Proteomes" id="UP000594464">
    <property type="component" value="Chromosome"/>
</dbReference>
<evidence type="ECO:0000256" key="1">
    <source>
        <dbReference type="ARBA" id="ARBA00022448"/>
    </source>
</evidence>
<evidence type="ECO:0000256" key="3">
    <source>
        <dbReference type="ARBA" id="ARBA00022723"/>
    </source>
</evidence>
<keyword evidence="1" id="KW-0813">Transport</keyword>
<dbReference type="Gene3D" id="2.60.40.1190">
    <property type="match status" value="1"/>
</dbReference>
<dbReference type="KEGG" id="nva:G3M78_13100"/>
<organism evidence="7 8">
    <name type="scientific">Candidatus Nitrohelix vancouverensis</name>
    <dbReference type="NCBI Taxonomy" id="2705534"/>
    <lineage>
        <taxon>Bacteria</taxon>
        <taxon>Pseudomonadati</taxon>
        <taxon>Nitrospinota/Tectimicrobiota group</taxon>
        <taxon>Nitrospinota</taxon>
        <taxon>Nitrospinia</taxon>
        <taxon>Nitrospinales</taxon>
        <taxon>Nitrospinaceae</taxon>
        <taxon>Candidatus Nitrohelix</taxon>
    </lineage>
</organism>
<keyword evidence="5" id="KW-0408">Iron</keyword>